<gene>
    <name evidence="2" type="ORF">B0J13DRAFT_553533</name>
</gene>
<dbReference type="OrthoDB" id="3789824at2759"/>
<dbReference type="InterPro" id="IPR010730">
    <property type="entry name" value="HET"/>
</dbReference>
<organism evidence="2 3">
    <name type="scientific">Dactylonectria estremocensis</name>
    <dbReference type="NCBI Taxonomy" id="1079267"/>
    <lineage>
        <taxon>Eukaryota</taxon>
        <taxon>Fungi</taxon>
        <taxon>Dikarya</taxon>
        <taxon>Ascomycota</taxon>
        <taxon>Pezizomycotina</taxon>
        <taxon>Sordariomycetes</taxon>
        <taxon>Hypocreomycetidae</taxon>
        <taxon>Hypocreales</taxon>
        <taxon>Nectriaceae</taxon>
        <taxon>Dactylonectria</taxon>
    </lineage>
</organism>
<dbReference type="EMBL" id="JAGMUU010000009">
    <property type="protein sequence ID" value="KAH7145455.1"/>
    <property type="molecule type" value="Genomic_DNA"/>
</dbReference>
<comment type="caution">
    <text evidence="2">The sequence shown here is derived from an EMBL/GenBank/DDBJ whole genome shotgun (WGS) entry which is preliminary data.</text>
</comment>
<reference evidence="2" key="1">
    <citation type="journal article" date="2021" name="Nat. Commun.">
        <title>Genetic determinants of endophytism in the Arabidopsis root mycobiome.</title>
        <authorList>
            <person name="Mesny F."/>
            <person name="Miyauchi S."/>
            <person name="Thiergart T."/>
            <person name="Pickel B."/>
            <person name="Atanasova L."/>
            <person name="Karlsson M."/>
            <person name="Huettel B."/>
            <person name="Barry K.W."/>
            <person name="Haridas S."/>
            <person name="Chen C."/>
            <person name="Bauer D."/>
            <person name="Andreopoulos W."/>
            <person name="Pangilinan J."/>
            <person name="LaButti K."/>
            <person name="Riley R."/>
            <person name="Lipzen A."/>
            <person name="Clum A."/>
            <person name="Drula E."/>
            <person name="Henrissat B."/>
            <person name="Kohler A."/>
            <person name="Grigoriev I.V."/>
            <person name="Martin F.M."/>
            <person name="Hacquard S."/>
        </authorList>
    </citation>
    <scope>NUCLEOTIDE SEQUENCE</scope>
    <source>
        <strain evidence="2">MPI-CAGE-AT-0021</strain>
    </source>
</reference>
<dbReference type="PANTHER" id="PTHR33112">
    <property type="entry name" value="DOMAIN PROTEIN, PUTATIVE-RELATED"/>
    <property type="match status" value="1"/>
</dbReference>
<evidence type="ECO:0000313" key="3">
    <source>
        <dbReference type="Proteomes" id="UP000717696"/>
    </source>
</evidence>
<feature type="domain" description="Heterokaryon incompatibility" evidence="1">
    <location>
        <begin position="74"/>
        <end position="218"/>
    </location>
</feature>
<name>A0A9P9J5L6_9HYPO</name>
<dbReference type="Proteomes" id="UP000717696">
    <property type="component" value="Unassembled WGS sequence"/>
</dbReference>
<dbReference type="AlphaFoldDB" id="A0A9P9J5L6"/>
<accession>A0A9P9J5L6</accession>
<dbReference type="Pfam" id="PF06985">
    <property type="entry name" value="HET"/>
    <property type="match status" value="1"/>
</dbReference>
<proteinExistence type="predicted"/>
<keyword evidence="3" id="KW-1185">Reference proteome</keyword>
<evidence type="ECO:0000313" key="2">
    <source>
        <dbReference type="EMBL" id="KAH7145455.1"/>
    </source>
</evidence>
<evidence type="ECO:0000259" key="1">
    <source>
        <dbReference type="Pfam" id="PF06985"/>
    </source>
</evidence>
<protein>
    <submittedName>
        <fullName evidence="2">Heterokaryon incompatibility protein-domain-containing protein</fullName>
    </submittedName>
</protein>
<dbReference type="PANTHER" id="PTHR33112:SF16">
    <property type="entry name" value="HETEROKARYON INCOMPATIBILITY DOMAIN-CONTAINING PROTEIN"/>
    <property type="match status" value="1"/>
</dbReference>
<sequence length="541" mass="60254">MATRICEAKATGSRRKDEINAIKAWVARCESDHGSLGCGTVRSRTLPARLIEISTTIDKARLISVSSLGQVPEFVALSYCWGLTGNLQTLSSTLAQMEECIPDNALPLTVKQAFEMVKALGFRYLWVDALCIVQDDKADWQREARKMGAVYSNATLVIAAMASRATQDGLYSKLDDASLTDDIFHSVMLACRTMPRKQWEDFIQKDLPLLCRGWGFQERLLARRIVHFTPAELVWECKGDVWCRCGNINKFHSTGGKINSMSAAFWHCVDNPTLDRVRPMWRECVKTFSRRSLTMLNDRGFAITGVAELLRGPGCADLYISGHWKDALPFDLLWRCDLSTTLRKQKERKPSWSWVSVDCGINWPVDEDLGTLAISAETYFESGLAGVECQHIDTVEACGQYNPISAGQIHLQARLIEVNVVRKAALGHDMSPFWTKWNVKGPGGQKLSFYPDIQLSDDDITSCVSGHDRSGPKAFYYLEIVTPSDGSLGWQAGLIIRKVESPGYGEGTYERVGIAGEMSRAHHKTVASFVAAIPTQRVILI</sequence>